<reference evidence="4" key="1">
    <citation type="journal article" date="2019" name="Int. J. Syst. Evol. Microbiol.">
        <title>The Global Catalogue of Microorganisms (GCM) 10K type strain sequencing project: providing services to taxonomists for standard genome sequencing and annotation.</title>
        <authorList>
            <consortium name="The Broad Institute Genomics Platform"/>
            <consortium name="The Broad Institute Genome Sequencing Center for Infectious Disease"/>
            <person name="Wu L."/>
            <person name="Ma J."/>
        </authorList>
    </citation>
    <scope>NUCLEOTIDE SEQUENCE [LARGE SCALE GENOMIC DNA]</scope>
    <source>
        <strain evidence="4">NBRC 108728</strain>
    </source>
</reference>
<organism evidence="3 4">
    <name type="scientific">Frondihabitans sucicola</name>
    <dbReference type="NCBI Taxonomy" id="1268041"/>
    <lineage>
        <taxon>Bacteria</taxon>
        <taxon>Bacillati</taxon>
        <taxon>Actinomycetota</taxon>
        <taxon>Actinomycetes</taxon>
        <taxon>Micrococcales</taxon>
        <taxon>Microbacteriaceae</taxon>
        <taxon>Frondihabitans</taxon>
    </lineage>
</organism>
<keyword evidence="4" id="KW-1185">Reference proteome</keyword>
<accession>A0ABM8GKY2</accession>
<sequence>MGGGPARLPLQLLRHPQKKGHTVSVQLLTNIVIGLALVGFIAYRQLRWTRTDRASVWRMPLILGVIGVINLSSTAKNATVGAPDITIIGIELVLAVVIGLLMGRLTVFRVAATPDSKGRRIEARSGARAPRSGWSSSWCASASTWSAG</sequence>
<feature type="compositionally biased region" description="Low complexity" evidence="1">
    <location>
        <begin position="132"/>
        <end position="148"/>
    </location>
</feature>
<feature type="transmembrane region" description="Helical" evidence="2">
    <location>
        <begin position="23"/>
        <end position="43"/>
    </location>
</feature>
<proteinExistence type="predicted"/>
<keyword evidence="2" id="KW-0472">Membrane</keyword>
<name>A0ABM8GKY2_9MICO</name>
<gene>
    <name evidence="3" type="ORF">GCM10025867_12780</name>
</gene>
<evidence type="ECO:0000256" key="1">
    <source>
        <dbReference type="SAM" id="MobiDB-lite"/>
    </source>
</evidence>
<dbReference type="Proteomes" id="UP001321486">
    <property type="component" value="Chromosome"/>
</dbReference>
<evidence type="ECO:0000313" key="3">
    <source>
        <dbReference type="EMBL" id="BDZ49037.1"/>
    </source>
</evidence>
<feature type="transmembrane region" description="Helical" evidence="2">
    <location>
        <begin position="85"/>
        <end position="107"/>
    </location>
</feature>
<keyword evidence="2" id="KW-1133">Transmembrane helix</keyword>
<feature type="transmembrane region" description="Helical" evidence="2">
    <location>
        <begin position="55"/>
        <end position="73"/>
    </location>
</feature>
<dbReference type="EMBL" id="AP027732">
    <property type="protein sequence ID" value="BDZ49037.1"/>
    <property type="molecule type" value="Genomic_DNA"/>
</dbReference>
<evidence type="ECO:0000256" key="2">
    <source>
        <dbReference type="SAM" id="Phobius"/>
    </source>
</evidence>
<evidence type="ECO:0000313" key="4">
    <source>
        <dbReference type="Proteomes" id="UP001321486"/>
    </source>
</evidence>
<protein>
    <submittedName>
        <fullName evidence="3">Uncharacterized protein</fullName>
    </submittedName>
</protein>
<keyword evidence="2" id="KW-0812">Transmembrane</keyword>
<feature type="region of interest" description="Disordered" evidence="1">
    <location>
        <begin position="129"/>
        <end position="148"/>
    </location>
</feature>